<evidence type="ECO:0000256" key="1">
    <source>
        <dbReference type="ARBA" id="ARBA00004651"/>
    </source>
</evidence>
<gene>
    <name evidence="14" type="ORF">SAMN04488003_10246</name>
</gene>
<feature type="transmembrane region" description="Helical" evidence="11">
    <location>
        <begin position="63"/>
        <end position="83"/>
    </location>
</feature>
<dbReference type="GO" id="GO:0050660">
    <property type="term" value="F:flavin adenine dinucleotide binding"/>
    <property type="evidence" value="ECO:0007669"/>
    <property type="project" value="InterPro"/>
</dbReference>
<evidence type="ECO:0000313" key="14">
    <source>
        <dbReference type="EMBL" id="SEM59582.1"/>
    </source>
</evidence>
<feature type="domain" description="CBS" evidence="12">
    <location>
        <begin position="226"/>
        <end position="284"/>
    </location>
</feature>
<evidence type="ECO:0000256" key="2">
    <source>
        <dbReference type="ARBA" id="ARBA00006446"/>
    </source>
</evidence>
<dbReference type="EMBL" id="FOCI01000002">
    <property type="protein sequence ID" value="SEM59582.1"/>
    <property type="molecule type" value="Genomic_DNA"/>
</dbReference>
<dbReference type="InterPro" id="IPR046342">
    <property type="entry name" value="CBS_dom_sf"/>
</dbReference>
<reference evidence="14 15" key="1">
    <citation type="submission" date="2016-10" db="EMBL/GenBank/DDBJ databases">
        <authorList>
            <person name="de Groot N.N."/>
        </authorList>
    </citation>
    <scope>NUCLEOTIDE SEQUENCE [LARGE SCALE GENOMIC DNA]</scope>
    <source>
        <strain evidence="14 15">DSM 16213</strain>
    </source>
</reference>
<evidence type="ECO:0000256" key="11">
    <source>
        <dbReference type="SAM" id="Phobius"/>
    </source>
</evidence>
<comment type="similarity">
    <text evidence="2">Belongs to the UPF0053 family. Hemolysin C subfamily.</text>
</comment>
<protein>
    <submittedName>
        <fullName evidence="14">Hemolysin, contains CBS domains</fullName>
    </submittedName>
</protein>
<keyword evidence="5" id="KW-0677">Repeat</keyword>
<dbReference type="AlphaFoldDB" id="A0A1H7ZLX7"/>
<dbReference type="SUPFAM" id="SSF54631">
    <property type="entry name" value="CBS-domain pair"/>
    <property type="match status" value="1"/>
</dbReference>
<name>A0A1H7ZLX7_9RHOB</name>
<proteinExistence type="inferred from homology"/>
<dbReference type="InterPro" id="IPR002550">
    <property type="entry name" value="CNNM"/>
</dbReference>
<dbReference type="GO" id="GO:0005886">
    <property type="term" value="C:plasma membrane"/>
    <property type="evidence" value="ECO:0007669"/>
    <property type="project" value="UniProtKB-SubCell"/>
</dbReference>
<keyword evidence="4 10" id="KW-0812">Transmembrane</keyword>
<dbReference type="RefSeq" id="WP_089898438.1">
    <property type="nucleotide sequence ID" value="NZ_FOCI01000002.1"/>
</dbReference>
<evidence type="ECO:0000256" key="4">
    <source>
        <dbReference type="ARBA" id="ARBA00022692"/>
    </source>
</evidence>
<dbReference type="SMART" id="SM01091">
    <property type="entry name" value="CorC_HlyC"/>
    <property type="match status" value="1"/>
</dbReference>
<feature type="transmembrane region" description="Helical" evidence="11">
    <location>
        <begin position="144"/>
        <end position="162"/>
    </location>
</feature>
<dbReference type="OrthoDB" id="9797674at2"/>
<evidence type="ECO:0000259" key="12">
    <source>
        <dbReference type="PROSITE" id="PS51371"/>
    </source>
</evidence>
<evidence type="ECO:0000256" key="6">
    <source>
        <dbReference type="ARBA" id="ARBA00022989"/>
    </source>
</evidence>
<comment type="subcellular location">
    <subcellularLocation>
        <location evidence="1">Cell membrane</location>
        <topology evidence="1">Multi-pass membrane protein</topology>
    </subcellularLocation>
</comment>
<keyword evidence="7 9" id="KW-0129">CBS domain</keyword>
<dbReference type="InterPro" id="IPR016169">
    <property type="entry name" value="FAD-bd_PCMH_sub2"/>
</dbReference>
<feature type="transmembrane region" description="Helical" evidence="11">
    <location>
        <begin position="7"/>
        <end position="27"/>
    </location>
</feature>
<evidence type="ECO:0000313" key="15">
    <source>
        <dbReference type="Proteomes" id="UP000199585"/>
    </source>
</evidence>
<dbReference type="InterPro" id="IPR000644">
    <property type="entry name" value="CBS_dom"/>
</dbReference>
<dbReference type="PROSITE" id="PS51846">
    <property type="entry name" value="CNNM"/>
    <property type="match status" value="1"/>
</dbReference>
<feature type="domain" description="CBS" evidence="12">
    <location>
        <begin position="289"/>
        <end position="346"/>
    </location>
</feature>
<dbReference type="InterPro" id="IPR051676">
    <property type="entry name" value="UPF0053_domain"/>
</dbReference>
<organism evidence="14 15">
    <name type="scientific">Loktanella fryxellensis</name>
    <dbReference type="NCBI Taxonomy" id="245187"/>
    <lineage>
        <taxon>Bacteria</taxon>
        <taxon>Pseudomonadati</taxon>
        <taxon>Pseudomonadota</taxon>
        <taxon>Alphaproteobacteria</taxon>
        <taxon>Rhodobacterales</taxon>
        <taxon>Roseobacteraceae</taxon>
        <taxon>Loktanella</taxon>
    </lineage>
</organism>
<dbReference type="SUPFAM" id="SSF56176">
    <property type="entry name" value="FAD-binding/transporter-associated domain-like"/>
    <property type="match status" value="1"/>
</dbReference>
<evidence type="ECO:0000256" key="3">
    <source>
        <dbReference type="ARBA" id="ARBA00022475"/>
    </source>
</evidence>
<evidence type="ECO:0000259" key="13">
    <source>
        <dbReference type="PROSITE" id="PS51846"/>
    </source>
</evidence>
<dbReference type="Pfam" id="PF01595">
    <property type="entry name" value="CNNM"/>
    <property type="match status" value="1"/>
</dbReference>
<dbReference type="PANTHER" id="PTHR43099:SF6">
    <property type="entry name" value="UPF0053 PROTEIN RV1842C"/>
    <property type="match status" value="1"/>
</dbReference>
<keyword evidence="3" id="KW-1003">Cell membrane</keyword>
<dbReference type="PROSITE" id="PS51371">
    <property type="entry name" value="CBS"/>
    <property type="match status" value="2"/>
</dbReference>
<dbReference type="InterPro" id="IPR005170">
    <property type="entry name" value="Transptr-assoc_dom"/>
</dbReference>
<dbReference type="InterPro" id="IPR044751">
    <property type="entry name" value="Ion_transp-like_CBS"/>
</dbReference>
<dbReference type="Gene3D" id="3.10.580.10">
    <property type="entry name" value="CBS-domain"/>
    <property type="match status" value="1"/>
</dbReference>
<evidence type="ECO:0000256" key="7">
    <source>
        <dbReference type="ARBA" id="ARBA00023122"/>
    </source>
</evidence>
<dbReference type="InterPro" id="IPR036318">
    <property type="entry name" value="FAD-bd_PCMH-like_sf"/>
</dbReference>
<dbReference type="STRING" id="245187.SAMN04488003_10246"/>
<keyword evidence="8 10" id="KW-0472">Membrane</keyword>
<feature type="transmembrane region" description="Helical" evidence="11">
    <location>
        <begin position="104"/>
        <end position="124"/>
    </location>
</feature>
<evidence type="ECO:0000256" key="5">
    <source>
        <dbReference type="ARBA" id="ARBA00022737"/>
    </source>
</evidence>
<evidence type="ECO:0000256" key="8">
    <source>
        <dbReference type="ARBA" id="ARBA00023136"/>
    </source>
</evidence>
<dbReference type="Gene3D" id="3.30.465.10">
    <property type="match status" value="1"/>
</dbReference>
<feature type="domain" description="CNNM transmembrane" evidence="13">
    <location>
        <begin position="4"/>
        <end position="207"/>
    </location>
</feature>
<dbReference type="PANTHER" id="PTHR43099">
    <property type="entry name" value="UPF0053 PROTEIN YRKA"/>
    <property type="match status" value="1"/>
</dbReference>
<evidence type="ECO:0000256" key="10">
    <source>
        <dbReference type="PROSITE-ProRule" id="PRU01193"/>
    </source>
</evidence>
<evidence type="ECO:0000256" key="9">
    <source>
        <dbReference type="PROSITE-ProRule" id="PRU00703"/>
    </source>
</evidence>
<dbReference type="Pfam" id="PF03471">
    <property type="entry name" value="CorC_HlyC"/>
    <property type="match status" value="1"/>
</dbReference>
<dbReference type="Proteomes" id="UP000199585">
    <property type="component" value="Unassembled WGS sequence"/>
</dbReference>
<keyword evidence="6 10" id="KW-1133">Transmembrane helix</keyword>
<dbReference type="Pfam" id="PF00571">
    <property type="entry name" value="CBS"/>
    <property type="match status" value="2"/>
</dbReference>
<dbReference type="CDD" id="cd04590">
    <property type="entry name" value="CBS_pair_CorC_HlyC_assoc"/>
    <property type="match status" value="1"/>
</dbReference>
<sequence length="462" mass="50107">MIEAILFLLLGIIIILAIIAANGYFVAQEFAYMSVDRTRLAARAAEGDLSAVRALKVTKRTSFMLSGAQLGITVTGLMVGFVAEPMVGQAIGVLLGDVGIPTEAGIAIGTVSALVFATIVQMIFGELYPKNLAIANPEPLARGLAQSTLIYLTVFGWLIALFDKSANVFLRMLRIEPVHDLDVSASAEDLPRIIADSRESGDLPVELSLMMDRILDFPHRDVEHAMVPRSQVDWVSPDTTLTELRELMANAHTRYPVVDDDDAPVGVVHLADVLERIVSGQADQPVTDVMRPAPVIPTLMNLPDALDMLIGTHNQLACVIDEYGGFAGVLTIEDLAMEIVGEITDEHDTETGDAVLADGDDIWLMDGDVHLDEVERAIGHDLPRGDMETIAGLLIGEMGALPDEGDVVTVDLPIDPADLVSETPLRRRLEVDILKVERHVPTQVRVRLVEIPLTEDLESVDQ</sequence>
<keyword evidence="15" id="KW-1185">Reference proteome</keyword>
<accession>A0A1H7ZLX7</accession>